<dbReference type="SUPFAM" id="SSF57625">
    <property type="entry name" value="Invertebrate chitin-binding proteins"/>
    <property type="match status" value="2"/>
</dbReference>
<dbReference type="EnsemblMetazoa" id="AAEL006159-RA">
    <property type="protein sequence ID" value="AAEL006159-PA"/>
    <property type="gene ID" value="AAEL006159"/>
</dbReference>
<dbReference type="VEuPathDB" id="VectorBase:AAEL006159"/>
<dbReference type="PANTHER" id="PTHR23301:SF0">
    <property type="entry name" value="CHITIN-BINDING TYPE-2 DOMAIN-CONTAINING PROTEIN-RELATED"/>
    <property type="match status" value="1"/>
</dbReference>
<dbReference type="InterPro" id="IPR036508">
    <property type="entry name" value="Chitin-bd_dom_sf"/>
</dbReference>
<dbReference type="Pfam" id="PF01607">
    <property type="entry name" value="CBM_14"/>
    <property type="match status" value="2"/>
</dbReference>
<evidence type="ECO:0000256" key="2">
    <source>
        <dbReference type="ARBA" id="ARBA00022729"/>
    </source>
</evidence>
<proteinExistence type="predicted"/>
<dbReference type="Gene3D" id="2.170.140.10">
    <property type="entry name" value="Chitin binding domain"/>
    <property type="match status" value="2"/>
</dbReference>
<name>A0A1S4FCX5_AEDAE</name>
<evidence type="ECO:0000256" key="1">
    <source>
        <dbReference type="ARBA" id="ARBA00022669"/>
    </source>
</evidence>
<feature type="domain" description="Chitin-binding type-2" evidence="6">
    <location>
        <begin position="78"/>
        <end position="137"/>
    </location>
</feature>
<dbReference type="GO" id="GO:0005576">
    <property type="term" value="C:extracellular region"/>
    <property type="evidence" value="ECO:0007669"/>
    <property type="project" value="InterPro"/>
</dbReference>
<dbReference type="Proteomes" id="UP000008820">
    <property type="component" value="Chromosome 1"/>
</dbReference>
<dbReference type="PANTHER" id="PTHR23301">
    <property type="entry name" value="CHITIN BINDING PERITROPHIN-A"/>
    <property type="match status" value="1"/>
</dbReference>
<reference evidence="7" key="2">
    <citation type="submission" date="2021-02" db="UniProtKB">
        <authorList>
            <consortium name="EnsemblMetazoa"/>
        </authorList>
    </citation>
    <scope>IDENTIFICATION</scope>
    <source>
        <strain evidence="7">LVP_AGWG</strain>
    </source>
</reference>
<keyword evidence="8" id="KW-1185">Reference proteome</keyword>
<protein>
    <recommendedName>
        <fullName evidence="6">Chitin-binding type-2 domain-containing protein</fullName>
    </recommendedName>
</protein>
<dbReference type="SMART" id="SM00494">
    <property type="entry name" value="ChtBD2"/>
    <property type="match status" value="2"/>
</dbReference>
<dbReference type="PROSITE" id="PS50940">
    <property type="entry name" value="CHIT_BIND_II"/>
    <property type="match status" value="2"/>
</dbReference>
<dbReference type="InParanoid" id="A0A1S4FCX5"/>
<keyword evidence="1" id="KW-0147">Chitin-binding</keyword>
<dbReference type="GO" id="GO:0008061">
    <property type="term" value="F:chitin binding"/>
    <property type="evidence" value="ECO:0007669"/>
    <property type="project" value="UniProtKB-KW"/>
</dbReference>
<evidence type="ECO:0000256" key="4">
    <source>
        <dbReference type="ARBA" id="ARBA00023157"/>
    </source>
</evidence>
<keyword evidence="2" id="KW-0732">Signal</keyword>
<evidence type="ECO:0000313" key="8">
    <source>
        <dbReference type="Proteomes" id="UP000008820"/>
    </source>
</evidence>
<feature type="domain" description="Chitin-binding type-2" evidence="6">
    <location>
        <begin position="20"/>
        <end position="76"/>
    </location>
</feature>
<accession>A0A1S4FCX5</accession>
<keyword evidence="4" id="KW-1015">Disulfide bond</keyword>
<evidence type="ECO:0000256" key="3">
    <source>
        <dbReference type="ARBA" id="ARBA00022737"/>
    </source>
</evidence>
<reference evidence="7 8" key="1">
    <citation type="submission" date="2017-06" db="EMBL/GenBank/DDBJ databases">
        <title>Aedes aegypti genome working group (AGWG) sequencing and assembly.</title>
        <authorList>
            <consortium name="Aedes aegypti Genome Working Group (AGWG)"/>
            <person name="Matthews B.J."/>
        </authorList>
    </citation>
    <scope>NUCLEOTIDE SEQUENCE [LARGE SCALE GENOMIC DNA]</scope>
    <source>
        <strain evidence="7 8">LVP_AGWG</strain>
    </source>
</reference>
<evidence type="ECO:0000256" key="5">
    <source>
        <dbReference type="ARBA" id="ARBA00023180"/>
    </source>
</evidence>
<keyword evidence="5" id="KW-0325">Glycoprotein</keyword>
<evidence type="ECO:0000313" key="7">
    <source>
        <dbReference type="EnsemblMetazoa" id="AAEL006159-PA"/>
    </source>
</evidence>
<dbReference type="AlphaFoldDB" id="A0A1S4FCX5"/>
<organism evidence="7 8">
    <name type="scientific">Aedes aegypti</name>
    <name type="common">Yellowfever mosquito</name>
    <name type="synonym">Culex aegypti</name>
    <dbReference type="NCBI Taxonomy" id="7159"/>
    <lineage>
        <taxon>Eukaryota</taxon>
        <taxon>Metazoa</taxon>
        <taxon>Ecdysozoa</taxon>
        <taxon>Arthropoda</taxon>
        <taxon>Hexapoda</taxon>
        <taxon>Insecta</taxon>
        <taxon>Pterygota</taxon>
        <taxon>Neoptera</taxon>
        <taxon>Endopterygota</taxon>
        <taxon>Diptera</taxon>
        <taxon>Nematocera</taxon>
        <taxon>Culicoidea</taxon>
        <taxon>Culicidae</taxon>
        <taxon>Culicinae</taxon>
        <taxon>Aedini</taxon>
        <taxon>Aedes</taxon>
        <taxon>Stegomyia</taxon>
    </lineage>
</organism>
<evidence type="ECO:0000259" key="6">
    <source>
        <dbReference type="PROSITE" id="PS50940"/>
    </source>
</evidence>
<gene>
    <name evidence="7" type="primary">5567569</name>
</gene>
<dbReference type="InterPro" id="IPR002557">
    <property type="entry name" value="Chitin-bd_dom"/>
</dbReference>
<dbReference type="OrthoDB" id="7759870at2759"/>
<sequence>MKFHITIVLLALCLSQVSSSLPCVNQKPMKVPLPGSSTLYIACSSGVTVFRKCSNELLFDIKTNQCIHPMADRASRQIVQCPEDFNPSFPTFIPHPTDCARYFICVEDVAHEYHCPTGTKFNPAINVCDLPENVNCF</sequence>
<keyword evidence="3" id="KW-0677">Repeat</keyword>
<dbReference type="InterPro" id="IPR051940">
    <property type="entry name" value="Chitin_bind-dev_reg"/>
</dbReference>